<keyword evidence="13" id="KW-1185">Reference proteome</keyword>
<dbReference type="PROSITE" id="PS51192">
    <property type="entry name" value="HELICASE_ATP_BIND_1"/>
    <property type="match status" value="1"/>
</dbReference>
<keyword evidence="5" id="KW-0067">ATP-binding</keyword>
<dbReference type="Pfam" id="PF16203">
    <property type="entry name" value="ERCC3_RAD25_C"/>
    <property type="match status" value="1"/>
</dbReference>
<evidence type="ECO:0000256" key="2">
    <source>
        <dbReference type="ARBA" id="ARBA00022741"/>
    </source>
</evidence>
<dbReference type="SUPFAM" id="SSF52540">
    <property type="entry name" value="P-loop containing nucleoside triphosphate hydrolases"/>
    <property type="match status" value="1"/>
</dbReference>
<organism evidence="12 13">
    <name type="scientific">Rubrobacter xylanophilus (strain DSM 9941 / JCM 11954 / NBRC 16129 / PRD-1)</name>
    <dbReference type="NCBI Taxonomy" id="266117"/>
    <lineage>
        <taxon>Bacteria</taxon>
        <taxon>Bacillati</taxon>
        <taxon>Actinomycetota</taxon>
        <taxon>Rubrobacteria</taxon>
        <taxon>Rubrobacterales</taxon>
        <taxon>Rubrobacteraceae</taxon>
        <taxon>Rubrobacter</taxon>
    </lineage>
</organism>
<dbReference type="InterPro" id="IPR027417">
    <property type="entry name" value="P-loop_NTPase"/>
</dbReference>
<reference evidence="12 13" key="1">
    <citation type="submission" date="2006-06" db="EMBL/GenBank/DDBJ databases">
        <title>Complete sequence of Rubrobacter xylanophilus DSM 9941.</title>
        <authorList>
            <consortium name="US DOE Joint Genome Institute"/>
            <person name="Copeland A."/>
            <person name="Lucas S."/>
            <person name="Lapidus A."/>
            <person name="Barry K."/>
            <person name="Detter J.C."/>
            <person name="Glavina del Rio T."/>
            <person name="Hammon N."/>
            <person name="Israni S."/>
            <person name="Dalin E."/>
            <person name="Tice H."/>
            <person name="Pitluck S."/>
            <person name="Munk A.C."/>
            <person name="Brettin T."/>
            <person name="Bruce D."/>
            <person name="Han C."/>
            <person name="Tapia R."/>
            <person name="Gilna P."/>
            <person name="Schmutz J."/>
            <person name="Larimer F."/>
            <person name="Land M."/>
            <person name="Hauser L."/>
            <person name="Kyrpides N."/>
            <person name="Lykidis A."/>
            <person name="da Costa M.S."/>
            <person name="Rainey F.A."/>
            <person name="Empadinhas N."/>
            <person name="Jolivet E."/>
            <person name="Battista J.R."/>
            <person name="Richardson P."/>
        </authorList>
    </citation>
    <scope>NUCLEOTIDE SEQUENCE [LARGE SCALE GENOMIC DNA]</scope>
    <source>
        <strain evidence="13">DSM 9941 / NBRC 16129 / PRD-1</strain>
    </source>
</reference>
<evidence type="ECO:0000256" key="3">
    <source>
        <dbReference type="ARBA" id="ARBA00022801"/>
    </source>
</evidence>
<keyword evidence="4" id="KW-0347">Helicase</keyword>
<evidence type="ECO:0000256" key="4">
    <source>
        <dbReference type="ARBA" id="ARBA00022806"/>
    </source>
</evidence>
<dbReference type="CDD" id="cd17926">
    <property type="entry name" value="DEXHc_RE"/>
    <property type="match status" value="1"/>
</dbReference>
<evidence type="ECO:0000256" key="9">
    <source>
        <dbReference type="ARBA" id="ARBA00048988"/>
    </source>
</evidence>
<keyword evidence="3" id="KW-0378">Hydrolase</keyword>
<comment type="catalytic activity">
    <reaction evidence="9">
        <text>ATP + H2O = ADP + phosphate + H(+)</text>
        <dbReference type="Rhea" id="RHEA:13065"/>
        <dbReference type="ChEBI" id="CHEBI:15377"/>
        <dbReference type="ChEBI" id="CHEBI:15378"/>
        <dbReference type="ChEBI" id="CHEBI:30616"/>
        <dbReference type="ChEBI" id="CHEBI:43474"/>
        <dbReference type="ChEBI" id="CHEBI:456216"/>
        <dbReference type="EC" id="5.6.2.4"/>
    </reaction>
</comment>
<dbReference type="GO" id="GO:0004386">
    <property type="term" value="F:helicase activity"/>
    <property type="evidence" value="ECO:0007669"/>
    <property type="project" value="UniProtKB-KW"/>
</dbReference>
<dbReference type="InterPro" id="IPR050615">
    <property type="entry name" value="ATP-dep_DNA_Helicase"/>
</dbReference>
<evidence type="ECO:0000256" key="7">
    <source>
        <dbReference type="ARBA" id="ARBA00034617"/>
    </source>
</evidence>
<dbReference type="EC" id="5.6.2.4" evidence="8"/>
<dbReference type="AlphaFoldDB" id="Q1AUI7"/>
<dbReference type="CDD" id="cd18789">
    <property type="entry name" value="SF2_C_XPB"/>
    <property type="match status" value="1"/>
</dbReference>
<feature type="domain" description="Helicase C-terminal" evidence="11">
    <location>
        <begin position="340"/>
        <end position="468"/>
    </location>
</feature>
<dbReference type="InterPro" id="IPR032438">
    <property type="entry name" value="ERCC3_RAD25_C"/>
</dbReference>
<evidence type="ECO:0000256" key="5">
    <source>
        <dbReference type="ARBA" id="ARBA00022840"/>
    </source>
</evidence>
<dbReference type="InterPro" id="IPR001650">
    <property type="entry name" value="Helicase_C-like"/>
</dbReference>
<dbReference type="Pfam" id="PF18458">
    <property type="entry name" value="XPB_DRD"/>
    <property type="match status" value="1"/>
</dbReference>
<evidence type="ECO:0000259" key="11">
    <source>
        <dbReference type="PROSITE" id="PS51194"/>
    </source>
</evidence>
<proteinExistence type="inferred from homology"/>
<dbReference type="SMART" id="SM00487">
    <property type="entry name" value="DEXDc"/>
    <property type="match status" value="1"/>
</dbReference>
<dbReference type="InterPro" id="IPR014001">
    <property type="entry name" value="Helicase_ATP-bd"/>
</dbReference>
<dbReference type="PhylomeDB" id="Q1AUI7"/>
<evidence type="ECO:0000313" key="12">
    <source>
        <dbReference type="EMBL" id="ABG04941.1"/>
    </source>
</evidence>
<dbReference type="PROSITE" id="PS51194">
    <property type="entry name" value="HELICASE_CTER"/>
    <property type="match status" value="1"/>
</dbReference>
<dbReference type="Proteomes" id="UP000006637">
    <property type="component" value="Chromosome"/>
</dbReference>
<dbReference type="PANTHER" id="PTHR11274:SF0">
    <property type="entry name" value="GENERAL TRANSCRIPTION AND DNA REPAIR FACTOR IIH HELICASE SUBUNIT XPB"/>
    <property type="match status" value="1"/>
</dbReference>
<dbReference type="PANTHER" id="PTHR11274">
    <property type="entry name" value="RAD25/XP-B DNA REPAIR HELICASE"/>
    <property type="match status" value="1"/>
</dbReference>
<dbReference type="GO" id="GO:0016787">
    <property type="term" value="F:hydrolase activity"/>
    <property type="evidence" value="ECO:0007669"/>
    <property type="project" value="UniProtKB-KW"/>
</dbReference>
<keyword evidence="2" id="KW-0547">Nucleotide-binding</keyword>
<dbReference type="eggNOG" id="COG1061">
    <property type="taxonomic scope" value="Bacteria"/>
</dbReference>
<keyword evidence="6" id="KW-0413">Isomerase</keyword>
<evidence type="ECO:0000259" key="10">
    <source>
        <dbReference type="PROSITE" id="PS51192"/>
    </source>
</evidence>
<dbReference type="Pfam" id="PF04851">
    <property type="entry name" value="ResIII"/>
    <property type="match status" value="1"/>
</dbReference>
<dbReference type="HOGENOM" id="CLU_008213_6_0_11"/>
<protein>
    <recommendedName>
        <fullName evidence="8">DNA 3'-5' helicase</fullName>
        <ecNumber evidence="8">5.6.2.4</ecNumber>
    </recommendedName>
</protein>
<name>Q1AUI7_RUBXD</name>
<dbReference type="SMART" id="SM00490">
    <property type="entry name" value="HELICc"/>
    <property type="match status" value="1"/>
</dbReference>
<dbReference type="STRING" id="266117.Rxyl_1994"/>
<dbReference type="EMBL" id="CP000386">
    <property type="protein sequence ID" value="ABG04941.1"/>
    <property type="molecule type" value="Genomic_DNA"/>
</dbReference>
<dbReference type="Gene3D" id="3.40.1170.30">
    <property type="match status" value="1"/>
</dbReference>
<dbReference type="RefSeq" id="WP_011564956.1">
    <property type="nucleotide sequence ID" value="NC_008148.1"/>
</dbReference>
<evidence type="ECO:0000256" key="8">
    <source>
        <dbReference type="ARBA" id="ARBA00034808"/>
    </source>
</evidence>
<gene>
    <name evidence="12" type="ordered locus">Rxyl_1994</name>
</gene>
<evidence type="ECO:0000313" key="13">
    <source>
        <dbReference type="Proteomes" id="UP000006637"/>
    </source>
</evidence>
<dbReference type="Gene3D" id="3.40.50.300">
    <property type="entry name" value="P-loop containing nucleotide triphosphate hydrolases"/>
    <property type="match status" value="2"/>
</dbReference>
<evidence type="ECO:0000256" key="1">
    <source>
        <dbReference type="ARBA" id="ARBA00006637"/>
    </source>
</evidence>
<dbReference type="InterPro" id="IPR006935">
    <property type="entry name" value="Helicase/UvrB_N"/>
</dbReference>
<dbReference type="GO" id="GO:0005524">
    <property type="term" value="F:ATP binding"/>
    <property type="evidence" value="ECO:0007669"/>
    <property type="project" value="UniProtKB-KW"/>
</dbReference>
<evidence type="ECO:0000256" key="6">
    <source>
        <dbReference type="ARBA" id="ARBA00023235"/>
    </source>
</evidence>
<comment type="similarity">
    <text evidence="1">Belongs to the helicase family. RAD25/XPB subfamily.</text>
</comment>
<feature type="domain" description="Helicase ATP-binding" evidence="10">
    <location>
        <begin position="100"/>
        <end position="246"/>
    </location>
</feature>
<comment type="catalytic activity">
    <reaction evidence="7">
        <text>Couples ATP hydrolysis with the unwinding of duplex DNA by translocating in the 3'-5' direction.</text>
        <dbReference type="EC" id="5.6.2.4"/>
    </reaction>
</comment>
<dbReference type="KEGG" id="rxy:Rxyl_1994"/>
<dbReference type="GO" id="GO:0003677">
    <property type="term" value="F:DNA binding"/>
    <property type="evidence" value="ECO:0007669"/>
    <property type="project" value="InterPro"/>
</dbReference>
<accession>Q1AUI7</accession>
<dbReference type="InterPro" id="IPR040699">
    <property type="entry name" value="XPB_DRD"/>
</dbReference>
<sequence length="468" mass="52645">MADEISRRLGYASRSVIELLYDAGTLVAAGARRSRELPEPFVWDGRTREWRAPASAYRRAVLWMREAGIPHADRAAAFQRLSLESRVALEPRPYQREAIAAWRKAGLRGIVVLPTGAGKTAVAVGAIERTGRSTLVVVPTLALLKQWYSVLADAFGASVRVGLLGGGYHEVTPLTVTTYDSAYIHAERYGNRFALVVYDEVHHLPAEKYAVIPQMLLAPYALGLTATPERPDGRHALLPELAGPVVYRRSPGELAGRYLAPYELVRIPIELTARERLEYAQADAVYRDFLRKHRLQIRSPEDWQRFILVASTSHSGGREALLAARKRREIQNSAVRKVATLENLLKKHWNDRCIVFTKSVEEVYALSRRFLLPGITYETPARERKEILDRFREGRYRAIIASDVLNEGVDVPEAGVGIILAGSASRREYVQRLGRLLRPREGKRAVLYELVSRETGEEFASRRRGEGF</sequence>